<keyword evidence="6" id="KW-0274">FAD</keyword>
<protein>
    <submittedName>
        <fullName evidence="10">Putative polyamine oxidase 5</fullName>
    </submittedName>
</protein>
<comment type="subcellular location">
    <subcellularLocation>
        <location evidence="2">Cytoplasm</location>
    </subcellularLocation>
</comment>
<dbReference type="InterPro" id="IPR050281">
    <property type="entry name" value="Flavin_monoamine_oxidase"/>
</dbReference>
<evidence type="ECO:0000313" key="10">
    <source>
        <dbReference type="EMBL" id="KAF7837992.1"/>
    </source>
</evidence>
<evidence type="ECO:0000256" key="3">
    <source>
        <dbReference type="ARBA" id="ARBA00005995"/>
    </source>
</evidence>
<evidence type="ECO:0000256" key="2">
    <source>
        <dbReference type="ARBA" id="ARBA00004496"/>
    </source>
</evidence>
<dbReference type="OrthoDB" id="2019015at2759"/>
<evidence type="ECO:0000256" key="7">
    <source>
        <dbReference type="ARBA" id="ARBA00023002"/>
    </source>
</evidence>
<dbReference type="PANTHER" id="PTHR10742">
    <property type="entry name" value="FLAVIN MONOAMINE OXIDASE"/>
    <property type="match status" value="1"/>
</dbReference>
<dbReference type="AlphaFoldDB" id="A0A835CGJ5"/>
<dbReference type="PANTHER" id="PTHR10742:SF405">
    <property type="entry name" value="PEROXISOMAL N(1)-ACETYL-SPERMINE_SPERMIDINE OXIDASE"/>
    <property type="match status" value="1"/>
</dbReference>
<comment type="similarity">
    <text evidence="3">Belongs to the flavin monoamine oxidase family.</text>
</comment>
<evidence type="ECO:0000256" key="6">
    <source>
        <dbReference type="ARBA" id="ARBA00022827"/>
    </source>
</evidence>
<keyword evidence="7" id="KW-0560">Oxidoreductase</keyword>
<dbReference type="Pfam" id="PF01593">
    <property type="entry name" value="Amino_oxidase"/>
    <property type="match status" value="1"/>
</dbReference>
<evidence type="ECO:0000256" key="8">
    <source>
        <dbReference type="SAM" id="MobiDB-lite"/>
    </source>
</evidence>
<evidence type="ECO:0000256" key="5">
    <source>
        <dbReference type="ARBA" id="ARBA00022630"/>
    </source>
</evidence>
<evidence type="ECO:0000313" key="11">
    <source>
        <dbReference type="Proteomes" id="UP000634136"/>
    </source>
</evidence>
<keyword evidence="11" id="KW-1185">Reference proteome</keyword>
<feature type="compositionally biased region" description="Polar residues" evidence="8">
    <location>
        <begin position="303"/>
        <end position="326"/>
    </location>
</feature>
<accession>A0A835CGJ5</accession>
<dbReference type="GO" id="GO:0046592">
    <property type="term" value="F:polyamine oxidase activity"/>
    <property type="evidence" value="ECO:0007669"/>
    <property type="project" value="TreeGrafter"/>
</dbReference>
<feature type="domain" description="Amine oxidase" evidence="9">
    <location>
        <begin position="15"/>
        <end position="310"/>
    </location>
</feature>
<reference evidence="10" key="1">
    <citation type="submission" date="2020-09" db="EMBL/GenBank/DDBJ databases">
        <title>Genome-Enabled Discovery of Anthraquinone Biosynthesis in Senna tora.</title>
        <authorList>
            <person name="Kang S.-H."/>
            <person name="Pandey R.P."/>
            <person name="Lee C.-M."/>
            <person name="Sim J.-S."/>
            <person name="Jeong J.-T."/>
            <person name="Choi B.-S."/>
            <person name="Jung M."/>
            <person name="Ginzburg D."/>
            <person name="Zhao K."/>
            <person name="Won S.Y."/>
            <person name="Oh T.-J."/>
            <person name="Yu Y."/>
            <person name="Kim N.-H."/>
            <person name="Lee O.R."/>
            <person name="Lee T.-H."/>
            <person name="Bashyal P."/>
            <person name="Kim T.-S."/>
            <person name="Lee W.-H."/>
            <person name="Kawkins C."/>
            <person name="Kim C.-K."/>
            <person name="Kim J.S."/>
            <person name="Ahn B.O."/>
            <person name="Rhee S.Y."/>
            <person name="Sohng J.K."/>
        </authorList>
    </citation>
    <scope>NUCLEOTIDE SEQUENCE</scope>
    <source>
        <tissue evidence="10">Leaf</tissue>
    </source>
</reference>
<comment type="caution">
    <text evidence="10">The sequence shown here is derived from an EMBL/GenBank/DDBJ whole genome shotgun (WGS) entry which is preliminary data.</text>
</comment>
<dbReference type="InterPro" id="IPR002937">
    <property type="entry name" value="Amino_oxidase"/>
</dbReference>
<evidence type="ECO:0000259" key="9">
    <source>
        <dbReference type="Pfam" id="PF01593"/>
    </source>
</evidence>
<dbReference type="InterPro" id="IPR036188">
    <property type="entry name" value="FAD/NAD-bd_sf"/>
</dbReference>
<dbReference type="Proteomes" id="UP000634136">
    <property type="component" value="Unassembled WGS sequence"/>
</dbReference>
<comment type="cofactor">
    <cofactor evidence="1">
        <name>FAD</name>
        <dbReference type="ChEBI" id="CHEBI:57692"/>
    </cofactor>
</comment>
<dbReference type="GO" id="GO:0005737">
    <property type="term" value="C:cytoplasm"/>
    <property type="evidence" value="ECO:0007669"/>
    <property type="project" value="UniProtKB-SubCell"/>
</dbReference>
<gene>
    <name evidence="10" type="ORF">G2W53_006474</name>
</gene>
<evidence type="ECO:0000256" key="4">
    <source>
        <dbReference type="ARBA" id="ARBA00022490"/>
    </source>
</evidence>
<proteinExistence type="inferred from homology"/>
<keyword evidence="5" id="KW-0285">Flavoprotein</keyword>
<organism evidence="10 11">
    <name type="scientific">Senna tora</name>
    <dbReference type="NCBI Taxonomy" id="362788"/>
    <lineage>
        <taxon>Eukaryota</taxon>
        <taxon>Viridiplantae</taxon>
        <taxon>Streptophyta</taxon>
        <taxon>Embryophyta</taxon>
        <taxon>Tracheophyta</taxon>
        <taxon>Spermatophyta</taxon>
        <taxon>Magnoliopsida</taxon>
        <taxon>eudicotyledons</taxon>
        <taxon>Gunneridae</taxon>
        <taxon>Pentapetalae</taxon>
        <taxon>rosids</taxon>
        <taxon>fabids</taxon>
        <taxon>Fabales</taxon>
        <taxon>Fabaceae</taxon>
        <taxon>Caesalpinioideae</taxon>
        <taxon>Cassia clade</taxon>
        <taxon>Senna</taxon>
    </lineage>
</organism>
<dbReference type="Gene3D" id="3.50.50.60">
    <property type="entry name" value="FAD/NAD(P)-binding domain"/>
    <property type="match status" value="2"/>
</dbReference>
<sequence>MVAKKPRIVIIGAGMAGLTAANKLHTATASTDMFELYVVEGGSRIGGRINTSDFGGDRIEMGATWIHGILDSPIHKIAQQTHSLHSDQPWECMDADSATPTTIAEGGFLLPPSIVHPITNLFNTLMDYAQAKRTLIPHKPTTATLSIGSFLRHGLDAYWDSLKEQEEVEGFGNWSRRLLEEAIFAMHENTQRTYTSAGDLSTLDYKAESEYRMFGGEEITIAKGYLSVIESLASVLPDGCIQLGRKVTRIEWQAENSGSGNGFCSSRPVKLHFCDGSDMCADHVIITVSLGVLKAAIRDDHSGSGSEFSPNPSQNQQSVEEQMGGSYSQNPLFHNSWSLLQWP</sequence>
<feature type="region of interest" description="Disordered" evidence="8">
    <location>
        <begin position="301"/>
        <end position="326"/>
    </location>
</feature>
<keyword evidence="4" id="KW-0963">Cytoplasm</keyword>
<dbReference type="EMBL" id="JAAIUW010000003">
    <property type="protein sequence ID" value="KAF7837992.1"/>
    <property type="molecule type" value="Genomic_DNA"/>
</dbReference>
<dbReference type="SUPFAM" id="SSF51905">
    <property type="entry name" value="FAD/NAD(P)-binding domain"/>
    <property type="match status" value="1"/>
</dbReference>
<evidence type="ECO:0000256" key="1">
    <source>
        <dbReference type="ARBA" id="ARBA00001974"/>
    </source>
</evidence>
<name>A0A835CGJ5_9FABA</name>